<evidence type="ECO:0000256" key="9">
    <source>
        <dbReference type="HAMAP-Rule" id="MF_00236"/>
    </source>
</evidence>
<dbReference type="PANTHER" id="PTHR42982:SF8">
    <property type="entry name" value="SEC-INDEPENDENT PROTEIN TRANSLOCASE PROTEIN TATA"/>
    <property type="match status" value="1"/>
</dbReference>
<dbReference type="NCBIfam" id="TIGR01411">
    <property type="entry name" value="tatAE"/>
    <property type="match status" value="1"/>
</dbReference>
<comment type="function">
    <text evidence="9">Part of the twin-arginine translocation (Tat) system that transports large folded proteins containing a characteristic twin-arginine motif in their signal peptide across membranes. TatA could form the protein-conducting channel of the Tat system.</text>
</comment>
<evidence type="ECO:0000256" key="4">
    <source>
        <dbReference type="ARBA" id="ARBA00022692"/>
    </source>
</evidence>
<dbReference type="HAMAP" id="MF_00236">
    <property type="entry name" value="TatA_E"/>
    <property type="match status" value="1"/>
</dbReference>
<keyword evidence="6 9" id="KW-1133">Transmembrane helix</keyword>
<keyword evidence="5 9" id="KW-0653">Protein transport</keyword>
<feature type="compositionally biased region" description="Basic and acidic residues" evidence="10">
    <location>
        <begin position="43"/>
        <end position="52"/>
    </location>
</feature>
<dbReference type="EMBL" id="VCQU01000012">
    <property type="protein sequence ID" value="NMN98719.1"/>
    <property type="molecule type" value="Genomic_DNA"/>
</dbReference>
<dbReference type="Pfam" id="PF02416">
    <property type="entry name" value="TatA_B_E"/>
    <property type="match status" value="1"/>
</dbReference>
<protein>
    <recommendedName>
        <fullName evidence="9">Sec-independent protein translocase protein TatA</fullName>
    </recommendedName>
</protein>
<comment type="subcellular location">
    <subcellularLocation>
        <location evidence="1 9">Cell membrane</location>
        <topology evidence="1 9">Single-pass membrane protein</topology>
    </subcellularLocation>
</comment>
<dbReference type="GO" id="GO:0033281">
    <property type="term" value="C:TAT protein transport complex"/>
    <property type="evidence" value="ECO:0007669"/>
    <property type="project" value="UniProtKB-UniRule"/>
</dbReference>
<comment type="similarity">
    <text evidence="9">Belongs to the TatA/E family.</text>
</comment>
<comment type="caution">
    <text evidence="11">The sequence shown here is derived from an EMBL/GenBank/DDBJ whole genome shotgun (WGS) entry which is preliminary data.</text>
</comment>
<evidence type="ECO:0000313" key="12">
    <source>
        <dbReference type="Proteomes" id="UP000535543"/>
    </source>
</evidence>
<dbReference type="NCBIfam" id="NF001854">
    <property type="entry name" value="PRK00575.1"/>
    <property type="match status" value="1"/>
</dbReference>
<dbReference type="AlphaFoldDB" id="A0A848KKC7"/>
<dbReference type="GO" id="GO:0008320">
    <property type="term" value="F:protein transmembrane transporter activity"/>
    <property type="evidence" value="ECO:0007669"/>
    <property type="project" value="UniProtKB-UniRule"/>
</dbReference>
<dbReference type="InterPro" id="IPR003369">
    <property type="entry name" value="TatA/B/E"/>
</dbReference>
<keyword evidence="2 9" id="KW-0813">Transport</keyword>
<keyword evidence="3 9" id="KW-1003">Cell membrane</keyword>
<reference evidence="11 12" key="2">
    <citation type="submission" date="2020-06" db="EMBL/GenBank/DDBJ databases">
        <title>Antribacter stalactiti gen. nov., sp. nov., a new member of the family Nacardiaceae isolated from a cave.</title>
        <authorList>
            <person name="Kim I.S."/>
        </authorList>
    </citation>
    <scope>NUCLEOTIDE SEQUENCE [LARGE SCALE GENOMIC DNA]</scope>
    <source>
        <strain evidence="11 12">YC2-7</strain>
    </source>
</reference>
<dbReference type="Proteomes" id="UP000535543">
    <property type="component" value="Unassembled WGS sequence"/>
</dbReference>
<evidence type="ECO:0000256" key="10">
    <source>
        <dbReference type="SAM" id="MobiDB-lite"/>
    </source>
</evidence>
<reference evidence="11 12" key="1">
    <citation type="submission" date="2019-05" db="EMBL/GenBank/DDBJ databases">
        <authorList>
            <person name="Lee S.D."/>
        </authorList>
    </citation>
    <scope>NUCLEOTIDE SEQUENCE [LARGE SCALE GENOMIC DNA]</scope>
    <source>
        <strain evidence="11 12">YC2-7</strain>
    </source>
</reference>
<evidence type="ECO:0000313" key="11">
    <source>
        <dbReference type="EMBL" id="NMN98719.1"/>
    </source>
</evidence>
<comment type="subunit">
    <text evidence="9">The Tat system comprises two distinct complexes: a TatABC complex, containing multiple copies of TatA, TatB and TatC subunits, and a separate TatA complex, containing only TatA subunits. Substrates initially bind to the TatABC complex, which probably triggers association of the separate TatA complex to form the active translocon.</text>
</comment>
<dbReference type="GO" id="GO:0043953">
    <property type="term" value="P:protein transport by the Tat complex"/>
    <property type="evidence" value="ECO:0007669"/>
    <property type="project" value="UniProtKB-UniRule"/>
</dbReference>
<keyword evidence="8 9" id="KW-0472">Membrane</keyword>
<evidence type="ECO:0000256" key="6">
    <source>
        <dbReference type="ARBA" id="ARBA00022989"/>
    </source>
</evidence>
<keyword evidence="4 9" id="KW-0812">Transmembrane</keyword>
<evidence type="ECO:0000256" key="3">
    <source>
        <dbReference type="ARBA" id="ARBA00022475"/>
    </source>
</evidence>
<evidence type="ECO:0000256" key="2">
    <source>
        <dbReference type="ARBA" id="ARBA00022448"/>
    </source>
</evidence>
<feature type="transmembrane region" description="Helical" evidence="9">
    <location>
        <begin position="6"/>
        <end position="22"/>
    </location>
</feature>
<dbReference type="InterPro" id="IPR006312">
    <property type="entry name" value="TatA/E"/>
</dbReference>
<accession>A0A848KKC7</accession>
<dbReference type="PANTHER" id="PTHR42982">
    <property type="entry name" value="SEC-INDEPENDENT PROTEIN TRANSLOCASE PROTEIN TATA"/>
    <property type="match status" value="1"/>
</dbReference>
<name>A0A848KKC7_9NOCA</name>
<dbReference type="Gene3D" id="1.20.5.3310">
    <property type="match status" value="1"/>
</dbReference>
<sequence>MGGLAAWHWVVIAILVVVLFGSKRLPDAARGLGRSLRIFKSEIKEMQSDGSEKPAAAPAPAQQLPPPAPPQQFTTPHENADPRSA</sequence>
<proteinExistence type="inferred from homology"/>
<keyword evidence="7 9" id="KW-0811">Translocation</keyword>
<organism evidence="11 12">
    <name type="scientific">Antrihabitans stalactiti</name>
    <dbReference type="NCBI Taxonomy" id="2584121"/>
    <lineage>
        <taxon>Bacteria</taxon>
        <taxon>Bacillati</taxon>
        <taxon>Actinomycetota</taxon>
        <taxon>Actinomycetes</taxon>
        <taxon>Mycobacteriales</taxon>
        <taxon>Nocardiaceae</taxon>
        <taxon>Antrihabitans</taxon>
    </lineage>
</organism>
<gene>
    <name evidence="9" type="primary">tatA</name>
    <name evidence="11" type="ORF">FGL95_27170</name>
</gene>
<evidence type="ECO:0000256" key="8">
    <source>
        <dbReference type="ARBA" id="ARBA00023136"/>
    </source>
</evidence>
<keyword evidence="12" id="KW-1185">Reference proteome</keyword>
<evidence type="ECO:0000256" key="1">
    <source>
        <dbReference type="ARBA" id="ARBA00004162"/>
    </source>
</evidence>
<evidence type="ECO:0000256" key="5">
    <source>
        <dbReference type="ARBA" id="ARBA00022927"/>
    </source>
</evidence>
<feature type="region of interest" description="Disordered" evidence="10">
    <location>
        <begin position="43"/>
        <end position="85"/>
    </location>
</feature>
<evidence type="ECO:0000256" key="7">
    <source>
        <dbReference type="ARBA" id="ARBA00023010"/>
    </source>
</evidence>
<dbReference type="RefSeq" id="WP_169593322.1">
    <property type="nucleotide sequence ID" value="NZ_VCQU01000012.1"/>
</dbReference>